<feature type="transmembrane region" description="Helical" evidence="1">
    <location>
        <begin position="59"/>
        <end position="78"/>
    </location>
</feature>
<evidence type="ECO:0008006" key="4">
    <source>
        <dbReference type="Google" id="ProtNLM"/>
    </source>
</evidence>
<dbReference type="RefSeq" id="WP_057733697.1">
    <property type="nucleotide sequence ID" value="NZ_BJZK01000013.1"/>
</dbReference>
<comment type="caution">
    <text evidence="2">The sequence shown here is derived from an EMBL/GenBank/DDBJ whole genome shotgun (WGS) entry which is preliminary data.</text>
</comment>
<keyword evidence="1" id="KW-1133">Transmembrane helix</keyword>
<sequence length="159" mass="17834">MRQLNLTMILIRYFNGVEDEHFDPTKVAQFNRATSNVLVLLLGALGLSTLGLTAGSREISSWTLVVVWLVISGLCLWLRHLTHQLGFRELRTTRRDYPARVRRLRRRALGLGGGLALVLWGTMLPVGDWRATLGLSVVVAGLVAIDAYQTWRTHLTITD</sequence>
<feature type="transmembrane region" description="Helical" evidence="1">
    <location>
        <begin position="36"/>
        <end position="53"/>
    </location>
</feature>
<feature type="transmembrane region" description="Helical" evidence="1">
    <location>
        <begin position="129"/>
        <end position="148"/>
    </location>
</feature>
<keyword evidence="1" id="KW-0472">Membrane</keyword>
<feature type="transmembrane region" description="Helical" evidence="1">
    <location>
        <begin position="104"/>
        <end position="123"/>
    </location>
</feature>
<evidence type="ECO:0000313" key="3">
    <source>
        <dbReference type="Proteomes" id="UP000321794"/>
    </source>
</evidence>
<reference evidence="2 3" key="1">
    <citation type="submission" date="2019-07" db="EMBL/GenBank/DDBJ databases">
        <title>Whole genome shotgun sequence of Lactobacillus zymae NBRC 107157.</title>
        <authorList>
            <person name="Hosoyama A."/>
            <person name="Uohara A."/>
            <person name="Ohji S."/>
            <person name="Ichikawa N."/>
        </authorList>
    </citation>
    <scope>NUCLEOTIDE SEQUENCE [LARGE SCALE GENOMIC DNA]</scope>
    <source>
        <strain evidence="2 3">NBRC 107157</strain>
    </source>
</reference>
<dbReference type="Proteomes" id="UP000321794">
    <property type="component" value="Unassembled WGS sequence"/>
</dbReference>
<dbReference type="EMBL" id="BJZK01000013">
    <property type="protein sequence ID" value="GEO72084.1"/>
    <property type="molecule type" value="Genomic_DNA"/>
</dbReference>
<proteinExistence type="predicted"/>
<accession>A0ABQ0WWJ1</accession>
<evidence type="ECO:0000256" key="1">
    <source>
        <dbReference type="SAM" id="Phobius"/>
    </source>
</evidence>
<keyword evidence="3" id="KW-1185">Reference proteome</keyword>
<organism evidence="2 3">
    <name type="scientific">Levilactobacillus zymae</name>
    <dbReference type="NCBI Taxonomy" id="267363"/>
    <lineage>
        <taxon>Bacteria</taxon>
        <taxon>Bacillati</taxon>
        <taxon>Bacillota</taxon>
        <taxon>Bacilli</taxon>
        <taxon>Lactobacillales</taxon>
        <taxon>Lactobacillaceae</taxon>
        <taxon>Levilactobacillus</taxon>
    </lineage>
</organism>
<name>A0ABQ0WWJ1_9LACO</name>
<evidence type="ECO:0000313" key="2">
    <source>
        <dbReference type="EMBL" id="GEO72084.1"/>
    </source>
</evidence>
<protein>
    <recommendedName>
        <fullName evidence="4">DUF3278 domain-containing protein</fullName>
    </recommendedName>
</protein>
<keyword evidence="1" id="KW-0812">Transmembrane</keyword>
<gene>
    <name evidence="2" type="ORF">LZY01_12520</name>
</gene>